<sequence length="617" mass="70626">MGLADVQTKLIDSFLAELEQLKSTDVPINFNNTSQLDALLTYLENADVHNFCSVPSVNVLHIILTLACRCPQSSWTHSKVSSDDGIEVSSSYMKEINDKYDNALAKDSLQQRSVNILNRYVDIISSNKNKNTHQLFKNLQIAIQPICEASIHFSRPRSRQYSSRDESPVIETIQDSESDEENIEFVAETETDLTSKYRHLSLPTKNVISLSDIGSKTTGLGEATSLFQNMPHLSAQATPEPEEHSPGPKAKKLKVERSPLEYLKLFDDHLITNRLMHSKGYNIWDLLRWVFTCCDDSSQYQQFLFNSNNTALHGIWETYNSALSFMFRFLKEQLDYCVKESKRSFLGTLLTQLGRSQDCYERLVEVVFTGLGLRTREKPFPCFPRETSLIKNDLCTSSSQGIRTKAERSDNIQSMKLRAQITATFLLHETNRFNKLEFVTQLSDKLIQFEPDIVFAFLHSLSNVQFVAESILHKFVLMIYNKLIINIVGSEDVAYHLMGYSDSTMDKIEKLDQLFQSTDLYNGLVNDSTYKSMSEFQKVWDMAMGLCYEMVAFTVRSEVSQASELSEELLNKTIETLNTLNDHSEWRYKEFLRSKSSDVVADGDDINFILEPEEIEK</sequence>
<keyword evidence="3" id="KW-1185">Reference proteome</keyword>
<dbReference type="EMBL" id="PKFO01000005">
    <property type="protein sequence ID" value="PVH21090.1"/>
    <property type="molecule type" value="Genomic_DNA"/>
</dbReference>
<organism evidence="2 3">
    <name type="scientific">Candidozyma haemuli</name>
    <dbReference type="NCBI Taxonomy" id="45357"/>
    <lineage>
        <taxon>Eukaryota</taxon>
        <taxon>Fungi</taxon>
        <taxon>Dikarya</taxon>
        <taxon>Ascomycota</taxon>
        <taxon>Saccharomycotina</taxon>
        <taxon>Pichiomycetes</taxon>
        <taxon>Metschnikowiaceae</taxon>
        <taxon>Candidozyma</taxon>
    </lineage>
</organism>
<comment type="caution">
    <text evidence="2">The sequence shown here is derived from an EMBL/GenBank/DDBJ whole genome shotgun (WGS) entry which is preliminary data.</text>
</comment>
<gene>
    <name evidence="2" type="ORF">CXQ85_000055</name>
</gene>
<dbReference type="GeneID" id="37005388"/>
<accession>A0A2V1ASM1</accession>
<dbReference type="VEuPathDB" id="FungiDB:CXQ85_000055"/>
<name>A0A2V1ASM1_9ASCO</name>
<feature type="region of interest" description="Disordered" evidence="1">
    <location>
        <begin position="157"/>
        <end position="180"/>
    </location>
</feature>
<proteinExistence type="predicted"/>
<evidence type="ECO:0000256" key="1">
    <source>
        <dbReference type="SAM" id="MobiDB-lite"/>
    </source>
</evidence>
<dbReference type="OrthoDB" id="4084947at2759"/>
<evidence type="ECO:0000313" key="3">
    <source>
        <dbReference type="Proteomes" id="UP000244309"/>
    </source>
</evidence>
<dbReference type="RefSeq" id="XP_025342030.1">
    <property type="nucleotide sequence ID" value="XM_025483815.1"/>
</dbReference>
<dbReference type="Proteomes" id="UP000244309">
    <property type="component" value="Unassembled WGS sequence"/>
</dbReference>
<reference evidence="2 3" key="1">
    <citation type="submission" date="2017-12" db="EMBL/GenBank/DDBJ databases">
        <title>Genome Sequence of a Multidrug-Resistant Candida haemulonii Isolate from a Patient with Chronic Leg Ulcers in Israel.</title>
        <authorList>
            <person name="Chow N.A."/>
            <person name="Gade L."/>
            <person name="Batra D."/>
            <person name="Rowe L.A."/>
            <person name="Ben-Ami R."/>
            <person name="Loparev V.N."/>
            <person name="Litvintseva A.P."/>
        </authorList>
    </citation>
    <scope>NUCLEOTIDE SEQUENCE [LARGE SCALE GENOMIC DNA]</scope>
    <source>
        <strain evidence="2 3">B11899</strain>
    </source>
</reference>
<dbReference type="AlphaFoldDB" id="A0A2V1ASM1"/>
<evidence type="ECO:0000313" key="2">
    <source>
        <dbReference type="EMBL" id="PVH21090.1"/>
    </source>
</evidence>
<protein>
    <submittedName>
        <fullName evidence="2">Uncharacterized protein</fullName>
    </submittedName>
</protein>